<gene>
    <name evidence="2" type="ORF">EYS09_08910</name>
</gene>
<keyword evidence="3" id="KW-1185">Reference proteome</keyword>
<dbReference type="GeneID" id="97373170"/>
<reference evidence="2 3" key="1">
    <citation type="submission" date="2019-02" db="EMBL/GenBank/DDBJ databases">
        <title>Draft Genome Sequence of Streptomyces sp. AM-2504, identified by 16S rRNA comparative analysis as a Streptomyces Kasugaensis strain.</title>
        <authorList>
            <person name="Napolioni V."/>
            <person name="Giuliodori A.M."/>
            <person name="Spurio R."/>
            <person name="Fabbretti A."/>
        </authorList>
    </citation>
    <scope>NUCLEOTIDE SEQUENCE [LARGE SCALE GENOMIC DNA]</scope>
    <source>
        <strain evidence="2 3">AM-2504</strain>
    </source>
</reference>
<evidence type="ECO:0000313" key="3">
    <source>
        <dbReference type="Proteomes" id="UP000292452"/>
    </source>
</evidence>
<feature type="compositionally biased region" description="Low complexity" evidence="1">
    <location>
        <begin position="1"/>
        <end position="12"/>
    </location>
</feature>
<dbReference type="Proteomes" id="UP000292452">
    <property type="component" value="Unassembled WGS sequence"/>
</dbReference>
<proteinExistence type="predicted"/>
<dbReference type="OrthoDB" id="4774153at2"/>
<accession>A0A4Q9HXR0</accession>
<organism evidence="2 3">
    <name type="scientific">Streptomyces kasugaensis</name>
    <dbReference type="NCBI Taxonomy" id="1946"/>
    <lineage>
        <taxon>Bacteria</taxon>
        <taxon>Bacillati</taxon>
        <taxon>Actinomycetota</taxon>
        <taxon>Actinomycetes</taxon>
        <taxon>Kitasatosporales</taxon>
        <taxon>Streptomycetaceae</taxon>
        <taxon>Streptomyces</taxon>
    </lineage>
</organism>
<sequence>MLSMADTQQADEQTADDAVAEARDRRRTARRTARLAKEIRAFAGSHGGSAEGQLAHIGRGRTRIALVGANGEWGNLVAESFTAAKEAAEQAGVTLQDDFDGPLAAKVRTGPYEWSRMAGLQLGGPANP</sequence>
<feature type="region of interest" description="Disordered" evidence="1">
    <location>
        <begin position="1"/>
        <end position="31"/>
    </location>
</feature>
<comment type="caution">
    <text evidence="2">The sequence shown here is derived from an EMBL/GenBank/DDBJ whole genome shotgun (WGS) entry which is preliminary data.</text>
</comment>
<name>A0A4Q9HXR0_STRKA</name>
<dbReference type="RefSeq" id="WP_052854652.1">
    <property type="nucleotide sequence ID" value="NZ_NDXL01000003.1"/>
</dbReference>
<evidence type="ECO:0000313" key="2">
    <source>
        <dbReference type="EMBL" id="TBO60037.1"/>
    </source>
</evidence>
<evidence type="ECO:0000256" key="1">
    <source>
        <dbReference type="SAM" id="MobiDB-lite"/>
    </source>
</evidence>
<protein>
    <submittedName>
        <fullName evidence="2">Uncharacterized protein</fullName>
    </submittedName>
</protein>
<dbReference type="AlphaFoldDB" id="A0A4Q9HXR0"/>
<dbReference type="EMBL" id="SIXH01000055">
    <property type="protein sequence ID" value="TBO60037.1"/>
    <property type="molecule type" value="Genomic_DNA"/>
</dbReference>